<protein>
    <recommendedName>
        <fullName evidence="2">Restriction endonuclease type I HsdR N-terminal domain-containing protein</fullName>
    </recommendedName>
</protein>
<feature type="region of interest" description="Disordered" evidence="1">
    <location>
        <begin position="175"/>
        <end position="195"/>
    </location>
</feature>
<dbReference type="OrthoDB" id="330911at2157"/>
<gene>
    <name evidence="3" type="ORF">APY94_00240</name>
</gene>
<dbReference type="Pfam" id="PF04313">
    <property type="entry name" value="HSDR_N"/>
    <property type="match status" value="1"/>
</dbReference>
<evidence type="ECO:0000259" key="2">
    <source>
        <dbReference type="Pfam" id="PF04313"/>
    </source>
</evidence>
<dbReference type="RefSeq" id="WP_058937738.1">
    <property type="nucleotide sequence ID" value="NZ_LLYW01000001.1"/>
</dbReference>
<dbReference type="STRING" id="227598.APY94_00240"/>
<feature type="domain" description="Restriction endonuclease type I HsdR N-terminal" evidence="2">
    <location>
        <begin position="56"/>
        <end position="127"/>
    </location>
</feature>
<reference evidence="3 4" key="1">
    <citation type="submission" date="2015-10" db="EMBL/GenBank/DDBJ databases">
        <title>Draft genome sequence of Thermococcus celericrescens strain DSM 17994.</title>
        <authorList>
            <person name="Hong S.-J."/>
            <person name="Park C.-E."/>
            <person name="Shin J.-H."/>
        </authorList>
    </citation>
    <scope>NUCLEOTIDE SEQUENCE [LARGE SCALE GENOMIC DNA]</scope>
    <source>
        <strain evidence="3 4">DSM 17994</strain>
    </source>
</reference>
<sequence length="339" mass="38695">MLRWNTVKDVINHIKTIQNKIPNEESTKQHLVLPILMALSWDVFNPDEVMPEENTGEGRPDYTLKLNGKTIAFLEVKSALTWILKGDEINMDPLRQLARYCFDRGVPVGILTNGLQWVMIKSFEPEKSLEERVILAVDLSAQEPSQAAERLKWLSKEKISQYNEIPTEYRKIPFQKPPVSSEPLHPTGETNKSSTGTTKFRTLYVTAWEVDLPSSAIDVDQLIGKDLKGYVPSRLFVNFRGKWYEISISHAENWPGARIAWSSITTMAVRFLYDQGIRDFPHVGRYISRTSRSGKAMYVDKIGEWYLEGAPGGRQAVETLYKLAKHTGTKIAIEIQKIR</sequence>
<accession>A0A117IUG5</accession>
<evidence type="ECO:0000313" key="3">
    <source>
        <dbReference type="EMBL" id="KUH34838.1"/>
    </source>
</evidence>
<dbReference type="EMBL" id="LLYW01000001">
    <property type="protein sequence ID" value="KUH34838.1"/>
    <property type="molecule type" value="Genomic_DNA"/>
</dbReference>
<dbReference type="GO" id="GO:0005524">
    <property type="term" value="F:ATP binding"/>
    <property type="evidence" value="ECO:0007669"/>
    <property type="project" value="UniProtKB-KW"/>
</dbReference>
<evidence type="ECO:0000313" key="4">
    <source>
        <dbReference type="Proteomes" id="UP000053462"/>
    </source>
</evidence>
<dbReference type="GO" id="GO:0009035">
    <property type="term" value="F:type I site-specific deoxyribonuclease activity"/>
    <property type="evidence" value="ECO:0007669"/>
    <property type="project" value="UniProtKB-EC"/>
</dbReference>
<dbReference type="GO" id="GO:0009307">
    <property type="term" value="P:DNA restriction-modification system"/>
    <property type="evidence" value="ECO:0007669"/>
    <property type="project" value="UniProtKB-KW"/>
</dbReference>
<dbReference type="Proteomes" id="UP000053462">
    <property type="component" value="Unassembled WGS sequence"/>
</dbReference>
<evidence type="ECO:0000256" key="1">
    <source>
        <dbReference type="SAM" id="MobiDB-lite"/>
    </source>
</evidence>
<dbReference type="InterPro" id="IPR007409">
    <property type="entry name" value="Restrct_endonuc_type1_HsdR_N"/>
</dbReference>
<keyword evidence="4" id="KW-1185">Reference proteome</keyword>
<proteinExistence type="predicted"/>
<comment type="caution">
    <text evidence="3">The sequence shown here is derived from an EMBL/GenBank/DDBJ whole genome shotgun (WGS) entry which is preliminary data.</text>
</comment>
<organism evidence="3 4">
    <name type="scientific">Thermococcus celericrescens</name>
    <dbReference type="NCBI Taxonomy" id="227598"/>
    <lineage>
        <taxon>Archaea</taxon>
        <taxon>Methanobacteriati</taxon>
        <taxon>Methanobacteriota</taxon>
        <taxon>Thermococci</taxon>
        <taxon>Thermococcales</taxon>
        <taxon>Thermococcaceae</taxon>
        <taxon>Thermococcus</taxon>
    </lineage>
</organism>
<name>A0A117IUG5_9EURY</name>
<dbReference type="AlphaFoldDB" id="A0A117IUG5"/>
<dbReference type="GO" id="GO:0003677">
    <property type="term" value="F:DNA binding"/>
    <property type="evidence" value="ECO:0007669"/>
    <property type="project" value="UniProtKB-KW"/>
</dbReference>